<keyword evidence="1" id="KW-0460">Magnesium</keyword>
<dbReference type="SUPFAM" id="SSF81660">
    <property type="entry name" value="Metal cation-transporting ATPase, ATP-binding domain N"/>
    <property type="match status" value="1"/>
</dbReference>
<feature type="non-terminal residue" evidence="2">
    <location>
        <position position="102"/>
    </location>
</feature>
<dbReference type="InterPro" id="IPR023299">
    <property type="entry name" value="ATPase_P-typ_cyto_dom_N"/>
</dbReference>
<evidence type="ECO:0000313" key="3">
    <source>
        <dbReference type="Proteomes" id="UP001370490"/>
    </source>
</evidence>
<gene>
    <name evidence="2" type="ORF">RJ641_006872</name>
</gene>
<dbReference type="GO" id="GO:0000166">
    <property type="term" value="F:nucleotide binding"/>
    <property type="evidence" value="ECO:0007669"/>
    <property type="project" value="InterPro"/>
</dbReference>
<evidence type="ECO:0000256" key="1">
    <source>
        <dbReference type="ARBA" id="ARBA00022842"/>
    </source>
</evidence>
<dbReference type="AlphaFoldDB" id="A0AAN8VE45"/>
<evidence type="ECO:0000313" key="2">
    <source>
        <dbReference type="EMBL" id="KAK6928281.1"/>
    </source>
</evidence>
<reference evidence="2 3" key="1">
    <citation type="submission" date="2023-12" db="EMBL/GenBank/DDBJ databases">
        <title>A high-quality genome assembly for Dillenia turbinata (Dilleniales).</title>
        <authorList>
            <person name="Chanderbali A."/>
        </authorList>
    </citation>
    <scope>NUCLEOTIDE SEQUENCE [LARGE SCALE GENOMIC DNA]</scope>
    <source>
        <strain evidence="2">LSX21</strain>
        <tissue evidence="2">Leaf</tissue>
    </source>
</reference>
<sequence length="102" mass="11526">MQILSFSWQAMASHVENQDAIDAAILGLADPKEARSGIQEVHFLPFKPIDKRTALTYLDSENRMHRISTGASEQILDLVERRVHPIIDRFTERGLRSLAAGR</sequence>
<dbReference type="Proteomes" id="UP001370490">
    <property type="component" value="Unassembled WGS sequence"/>
</dbReference>
<accession>A0AAN8VE45</accession>
<dbReference type="PANTHER" id="PTHR42861">
    <property type="entry name" value="CALCIUM-TRANSPORTING ATPASE"/>
    <property type="match status" value="1"/>
</dbReference>
<keyword evidence="3" id="KW-1185">Reference proteome</keyword>
<dbReference type="Gene3D" id="3.40.1110.10">
    <property type="entry name" value="Calcium-transporting ATPase, cytoplasmic domain N"/>
    <property type="match status" value="1"/>
</dbReference>
<comment type="caution">
    <text evidence="2">The sequence shown here is derived from an EMBL/GenBank/DDBJ whole genome shotgun (WGS) entry which is preliminary data.</text>
</comment>
<protein>
    <submittedName>
        <fullName evidence="2">Uncharacterized protein</fullName>
    </submittedName>
</protein>
<dbReference type="EMBL" id="JBAMMX010000014">
    <property type="protein sequence ID" value="KAK6928281.1"/>
    <property type="molecule type" value="Genomic_DNA"/>
</dbReference>
<name>A0AAN8VE45_9MAGN</name>
<organism evidence="2 3">
    <name type="scientific">Dillenia turbinata</name>
    <dbReference type="NCBI Taxonomy" id="194707"/>
    <lineage>
        <taxon>Eukaryota</taxon>
        <taxon>Viridiplantae</taxon>
        <taxon>Streptophyta</taxon>
        <taxon>Embryophyta</taxon>
        <taxon>Tracheophyta</taxon>
        <taxon>Spermatophyta</taxon>
        <taxon>Magnoliopsida</taxon>
        <taxon>eudicotyledons</taxon>
        <taxon>Gunneridae</taxon>
        <taxon>Pentapetalae</taxon>
        <taxon>Dilleniales</taxon>
        <taxon>Dilleniaceae</taxon>
        <taxon>Dillenia</taxon>
    </lineage>
</organism>
<proteinExistence type="predicted"/>